<organism evidence="1">
    <name type="scientific">Arundo donax</name>
    <name type="common">Giant reed</name>
    <name type="synonym">Donax arundinaceus</name>
    <dbReference type="NCBI Taxonomy" id="35708"/>
    <lineage>
        <taxon>Eukaryota</taxon>
        <taxon>Viridiplantae</taxon>
        <taxon>Streptophyta</taxon>
        <taxon>Embryophyta</taxon>
        <taxon>Tracheophyta</taxon>
        <taxon>Spermatophyta</taxon>
        <taxon>Magnoliopsida</taxon>
        <taxon>Liliopsida</taxon>
        <taxon>Poales</taxon>
        <taxon>Poaceae</taxon>
        <taxon>PACMAD clade</taxon>
        <taxon>Arundinoideae</taxon>
        <taxon>Arundineae</taxon>
        <taxon>Arundo</taxon>
    </lineage>
</organism>
<protein>
    <submittedName>
        <fullName evidence="1">Uncharacterized protein</fullName>
    </submittedName>
</protein>
<sequence length="44" mass="5302">MRVVVKRPCKFIDFCTSIKIRIILCHQFTVHIFSCMRPKHLLNK</sequence>
<reference evidence="1" key="2">
    <citation type="journal article" date="2015" name="Data Brief">
        <title>Shoot transcriptome of the giant reed, Arundo donax.</title>
        <authorList>
            <person name="Barrero R.A."/>
            <person name="Guerrero F.D."/>
            <person name="Moolhuijzen P."/>
            <person name="Goolsby J.A."/>
            <person name="Tidwell J."/>
            <person name="Bellgard S.E."/>
            <person name="Bellgard M.I."/>
        </authorList>
    </citation>
    <scope>NUCLEOTIDE SEQUENCE</scope>
    <source>
        <tissue evidence="1">Shoot tissue taken approximately 20 cm above the soil surface</tissue>
    </source>
</reference>
<reference evidence="1" key="1">
    <citation type="submission" date="2014-09" db="EMBL/GenBank/DDBJ databases">
        <authorList>
            <person name="Magalhaes I.L.F."/>
            <person name="Oliveira U."/>
            <person name="Santos F.R."/>
            <person name="Vidigal T.H.D.A."/>
            <person name="Brescovit A.D."/>
            <person name="Santos A.J."/>
        </authorList>
    </citation>
    <scope>NUCLEOTIDE SEQUENCE</scope>
    <source>
        <tissue evidence="1">Shoot tissue taken approximately 20 cm above the soil surface</tissue>
    </source>
</reference>
<name>A0A0A9CXV1_ARUDO</name>
<dbReference type="AlphaFoldDB" id="A0A0A9CXV1"/>
<evidence type="ECO:0000313" key="1">
    <source>
        <dbReference type="EMBL" id="JAD76322.1"/>
    </source>
</evidence>
<proteinExistence type="predicted"/>
<dbReference type="EMBL" id="GBRH01221573">
    <property type="protein sequence ID" value="JAD76322.1"/>
    <property type="molecule type" value="Transcribed_RNA"/>
</dbReference>
<accession>A0A0A9CXV1</accession>